<dbReference type="EMBL" id="PZKG01000030">
    <property type="protein sequence ID" value="PTE22093.1"/>
    <property type="molecule type" value="Genomic_DNA"/>
</dbReference>
<dbReference type="Gene3D" id="3.20.20.190">
    <property type="entry name" value="Phosphatidylinositol (PI) phosphodiesterase"/>
    <property type="match status" value="1"/>
</dbReference>
<dbReference type="GO" id="GO:0006629">
    <property type="term" value="P:lipid metabolic process"/>
    <property type="evidence" value="ECO:0007669"/>
    <property type="project" value="InterPro"/>
</dbReference>
<sequence length="256" mass="27302">MRIPLPAAFRTTPIAHRALHDRAAGRPENSRAAIRAAIAAGYGIEIDLQRSADGQAMVFHDDDLDRLTGAKGPVAALTAAELGATRLRDAEDGIPTLSEVLAIVAGRVPLLIELKDQSGDMGKAVGPLEAATAAALVGYDGPVALMSFNPHSIAEMARLAPNLPRGLVTCDYDPADWAPLPAETCARLREIPDYDRVNASFLSHQWQDLARPRVGALRDAGAAILCWTVRSPEAEAEARRIAENITFEGYLAPFPA</sequence>
<dbReference type="Proteomes" id="UP000241010">
    <property type="component" value="Unassembled WGS sequence"/>
</dbReference>
<reference evidence="2 3" key="1">
    <citation type="submission" date="2018-03" db="EMBL/GenBank/DDBJ databases">
        <title>Cereibacter changlensis.</title>
        <authorList>
            <person name="Meyer T.E."/>
            <person name="Miller S."/>
            <person name="Lodha T."/>
            <person name="Gandham S."/>
            <person name="Chintalapati S."/>
            <person name="Chintalapati V.R."/>
        </authorList>
    </citation>
    <scope>NUCLEOTIDE SEQUENCE [LARGE SCALE GENOMIC DNA]</scope>
    <source>
        <strain evidence="2 3">JA139</strain>
    </source>
</reference>
<dbReference type="PROSITE" id="PS51704">
    <property type="entry name" value="GP_PDE"/>
    <property type="match status" value="1"/>
</dbReference>
<evidence type="ECO:0000313" key="2">
    <source>
        <dbReference type="EMBL" id="PTE22093.1"/>
    </source>
</evidence>
<dbReference type="SUPFAM" id="SSF51695">
    <property type="entry name" value="PLC-like phosphodiesterases"/>
    <property type="match status" value="1"/>
</dbReference>
<dbReference type="InterPro" id="IPR030395">
    <property type="entry name" value="GP_PDE_dom"/>
</dbReference>
<name>A0A2T4JWF6_9RHOB</name>
<dbReference type="RefSeq" id="WP_107663592.1">
    <property type="nucleotide sequence ID" value="NZ_PZKG01000030.1"/>
</dbReference>
<keyword evidence="3" id="KW-1185">Reference proteome</keyword>
<feature type="domain" description="GP-PDE" evidence="1">
    <location>
        <begin position="11"/>
        <end position="256"/>
    </location>
</feature>
<evidence type="ECO:0000313" key="3">
    <source>
        <dbReference type="Proteomes" id="UP000241010"/>
    </source>
</evidence>
<evidence type="ECO:0000259" key="1">
    <source>
        <dbReference type="PROSITE" id="PS51704"/>
    </source>
</evidence>
<dbReference type="PANTHER" id="PTHR46211:SF1">
    <property type="entry name" value="GLYCEROPHOSPHODIESTER PHOSPHODIESTERASE, CYTOPLASMIC"/>
    <property type="match status" value="1"/>
</dbReference>
<dbReference type="PANTHER" id="PTHR46211">
    <property type="entry name" value="GLYCEROPHOSPHORYL DIESTER PHOSPHODIESTERASE"/>
    <property type="match status" value="1"/>
</dbReference>
<protein>
    <submittedName>
        <fullName evidence="2">Phosphodiesterase</fullName>
    </submittedName>
</protein>
<dbReference type="GO" id="GO:0008081">
    <property type="term" value="F:phosphoric diester hydrolase activity"/>
    <property type="evidence" value="ECO:0007669"/>
    <property type="project" value="InterPro"/>
</dbReference>
<dbReference type="Pfam" id="PF03009">
    <property type="entry name" value="GDPD"/>
    <property type="match status" value="1"/>
</dbReference>
<dbReference type="OrthoDB" id="384721at2"/>
<comment type="caution">
    <text evidence="2">The sequence shown here is derived from an EMBL/GenBank/DDBJ whole genome shotgun (WGS) entry which is preliminary data.</text>
</comment>
<organism evidence="2 3">
    <name type="scientific">Cereibacter changlensis JA139</name>
    <dbReference type="NCBI Taxonomy" id="1188249"/>
    <lineage>
        <taxon>Bacteria</taxon>
        <taxon>Pseudomonadati</taxon>
        <taxon>Pseudomonadota</taxon>
        <taxon>Alphaproteobacteria</taxon>
        <taxon>Rhodobacterales</taxon>
        <taxon>Paracoccaceae</taxon>
        <taxon>Cereibacter</taxon>
    </lineage>
</organism>
<dbReference type="InterPro" id="IPR017946">
    <property type="entry name" value="PLC-like_Pdiesterase_TIM-brl"/>
</dbReference>
<accession>A0A2T4JWF6</accession>
<gene>
    <name evidence="2" type="ORF">C5F48_09090</name>
</gene>
<dbReference type="AlphaFoldDB" id="A0A2T4JWF6"/>
<proteinExistence type="predicted"/>